<feature type="coiled-coil region" evidence="5">
    <location>
        <begin position="78"/>
        <end position="105"/>
    </location>
</feature>
<dbReference type="RefSeq" id="WP_379906989.1">
    <property type="nucleotide sequence ID" value="NZ_JBHRTR010000054.1"/>
</dbReference>
<evidence type="ECO:0000313" key="8">
    <source>
        <dbReference type="EMBL" id="MFC3231498.1"/>
    </source>
</evidence>
<keyword evidence="5" id="KW-0175">Coiled coil</keyword>
<keyword evidence="3" id="KW-0133">Cell shape</keyword>
<accession>A0ABV7L9Z0</accession>
<reference evidence="9" key="1">
    <citation type="journal article" date="2019" name="Int. J. Syst. Evol. Microbiol.">
        <title>The Global Catalogue of Microorganisms (GCM) 10K type strain sequencing project: providing services to taxonomists for standard genome sequencing and annotation.</title>
        <authorList>
            <consortium name="The Broad Institute Genomics Platform"/>
            <consortium name="The Broad Institute Genome Sequencing Center for Infectious Disease"/>
            <person name="Wu L."/>
            <person name="Ma J."/>
        </authorList>
    </citation>
    <scope>NUCLEOTIDE SEQUENCE [LARGE SCALE GENOMIC DNA]</scope>
    <source>
        <strain evidence="9">KCTC 42964</strain>
    </source>
</reference>
<dbReference type="Gene3D" id="2.40.10.340">
    <property type="entry name" value="Rod shape-determining protein MreC, domain 1"/>
    <property type="match status" value="1"/>
</dbReference>
<dbReference type="NCBIfam" id="TIGR00219">
    <property type="entry name" value="mreC"/>
    <property type="match status" value="1"/>
</dbReference>
<dbReference type="PANTHER" id="PTHR34138:SF1">
    <property type="entry name" value="CELL SHAPE-DETERMINING PROTEIN MREC"/>
    <property type="match status" value="1"/>
</dbReference>
<dbReference type="EMBL" id="JBHRTR010000054">
    <property type="protein sequence ID" value="MFC3231498.1"/>
    <property type="molecule type" value="Genomic_DNA"/>
</dbReference>
<dbReference type="Pfam" id="PF04085">
    <property type="entry name" value="MreC"/>
    <property type="match status" value="1"/>
</dbReference>
<sequence>MPLRAWGHRLAFVLFVAAAIALIILSRVDHSLTDRLRQSVLDVFAPAITFIQEPVGAVNRGVAEVRAWIALRDQNAALLEANRRLQHWRDAALRLEQENNQLRDLLLTSKEPLQNFVTARAIGDPGGPFVRTLILRTGVDAGIDKGDPVLGDNGLVGRVITVGRTSSRVLLLTDLNSRVPVLIADSHVRGILTGDNTAEPRIAFLPQSAEVARDDRVVTSGDGGLFPPGLVVGRVTEVADGLVRVALATDIARQEFLRVLKYTPLVVDPVPQPDLAGPMRMLAPLWGAAKDAPATGQSCDGPSGAAAGTGNGIPLPAQRPADARGAEALGGGTGAPPAAAMPRQAAAR</sequence>
<evidence type="ECO:0000259" key="7">
    <source>
        <dbReference type="Pfam" id="PF04085"/>
    </source>
</evidence>
<gene>
    <name evidence="8" type="primary">mreC</name>
    <name evidence="8" type="ORF">ACFOGJ_29895</name>
</gene>
<evidence type="ECO:0000256" key="4">
    <source>
        <dbReference type="ARBA" id="ARBA00032089"/>
    </source>
</evidence>
<dbReference type="InterPro" id="IPR042177">
    <property type="entry name" value="Cell/Rod_1"/>
</dbReference>
<evidence type="ECO:0000256" key="2">
    <source>
        <dbReference type="ARBA" id="ARBA00013855"/>
    </source>
</evidence>
<organism evidence="8 9">
    <name type="scientific">Marinibaculum pumilum</name>
    <dbReference type="NCBI Taxonomy" id="1766165"/>
    <lineage>
        <taxon>Bacteria</taxon>
        <taxon>Pseudomonadati</taxon>
        <taxon>Pseudomonadota</taxon>
        <taxon>Alphaproteobacteria</taxon>
        <taxon>Rhodospirillales</taxon>
        <taxon>Rhodospirillaceae</taxon>
        <taxon>Marinibaculum</taxon>
    </lineage>
</organism>
<proteinExistence type="inferred from homology"/>
<evidence type="ECO:0000313" key="9">
    <source>
        <dbReference type="Proteomes" id="UP001595528"/>
    </source>
</evidence>
<protein>
    <recommendedName>
        <fullName evidence="2">Cell shape-determining protein MreC</fullName>
    </recommendedName>
    <alternativeName>
        <fullName evidence="4">Cell shape protein MreC</fullName>
    </alternativeName>
</protein>
<feature type="region of interest" description="Disordered" evidence="6">
    <location>
        <begin position="291"/>
        <end position="348"/>
    </location>
</feature>
<feature type="compositionally biased region" description="Low complexity" evidence="6">
    <location>
        <begin position="335"/>
        <end position="348"/>
    </location>
</feature>
<evidence type="ECO:0000256" key="1">
    <source>
        <dbReference type="ARBA" id="ARBA00009369"/>
    </source>
</evidence>
<comment type="caution">
    <text evidence="8">The sequence shown here is derived from an EMBL/GenBank/DDBJ whole genome shotgun (WGS) entry which is preliminary data.</text>
</comment>
<dbReference type="PANTHER" id="PTHR34138">
    <property type="entry name" value="CELL SHAPE-DETERMINING PROTEIN MREC"/>
    <property type="match status" value="1"/>
</dbReference>
<dbReference type="InterPro" id="IPR042175">
    <property type="entry name" value="Cell/Rod_MreC_2"/>
</dbReference>
<evidence type="ECO:0000256" key="3">
    <source>
        <dbReference type="ARBA" id="ARBA00022960"/>
    </source>
</evidence>
<name>A0ABV7L9Z0_9PROT</name>
<comment type="similarity">
    <text evidence="1">Belongs to the MreC family.</text>
</comment>
<feature type="domain" description="Rod shape-determining protein MreC beta-barrel core" evidence="7">
    <location>
        <begin position="122"/>
        <end position="260"/>
    </location>
</feature>
<dbReference type="InterPro" id="IPR007221">
    <property type="entry name" value="MreC"/>
</dbReference>
<dbReference type="InterPro" id="IPR055342">
    <property type="entry name" value="MreC_beta-barrel_core"/>
</dbReference>
<dbReference type="Proteomes" id="UP001595528">
    <property type="component" value="Unassembled WGS sequence"/>
</dbReference>
<keyword evidence="9" id="KW-1185">Reference proteome</keyword>
<evidence type="ECO:0000256" key="6">
    <source>
        <dbReference type="SAM" id="MobiDB-lite"/>
    </source>
</evidence>
<dbReference type="Gene3D" id="2.40.10.350">
    <property type="entry name" value="Rod shape-determining protein MreC, domain 2"/>
    <property type="match status" value="1"/>
</dbReference>
<evidence type="ECO:0000256" key="5">
    <source>
        <dbReference type="SAM" id="Coils"/>
    </source>
</evidence>